<evidence type="ECO:0000313" key="2">
    <source>
        <dbReference type="EMBL" id="MDX8526212.1"/>
    </source>
</evidence>
<feature type="region of interest" description="Disordered" evidence="1">
    <location>
        <begin position="207"/>
        <end position="229"/>
    </location>
</feature>
<feature type="compositionally biased region" description="Polar residues" evidence="1">
    <location>
        <begin position="207"/>
        <end position="219"/>
    </location>
</feature>
<name>A0ABU4ZNJ2_9HYPH</name>
<proteinExistence type="predicted"/>
<evidence type="ECO:0000313" key="3">
    <source>
        <dbReference type="Proteomes" id="UP001276840"/>
    </source>
</evidence>
<reference evidence="2 3" key="1">
    <citation type="submission" date="2023-08" db="EMBL/GenBank/DDBJ databases">
        <title>Implementing the SeqCode for naming new Mesorhizobium species isolated from Vachellia karroo root nodules.</title>
        <authorList>
            <person name="Van Lill M."/>
        </authorList>
    </citation>
    <scope>NUCLEOTIDE SEQUENCE [LARGE SCALE GENOMIC DNA]</scope>
    <source>
        <strain evidence="2 3">MSK 1335</strain>
    </source>
</reference>
<dbReference type="PROSITE" id="PS00018">
    <property type="entry name" value="EF_HAND_1"/>
    <property type="match status" value="1"/>
</dbReference>
<comment type="caution">
    <text evidence="2">The sequence shown here is derived from an EMBL/GenBank/DDBJ whole genome shotgun (WGS) entry which is preliminary data.</text>
</comment>
<evidence type="ECO:0000256" key="1">
    <source>
        <dbReference type="SAM" id="MobiDB-lite"/>
    </source>
</evidence>
<dbReference type="Proteomes" id="UP001276840">
    <property type="component" value="Unassembled WGS sequence"/>
</dbReference>
<feature type="non-terminal residue" evidence="2">
    <location>
        <position position="453"/>
    </location>
</feature>
<keyword evidence="3" id="KW-1185">Reference proteome</keyword>
<dbReference type="InterPro" id="IPR018247">
    <property type="entry name" value="EF_Hand_1_Ca_BS"/>
</dbReference>
<dbReference type="RefSeq" id="WP_320234160.1">
    <property type="nucleotide sequence ID" value="NZ_JAVIJF010000012.1"/>
</dbReference>
<accession>A0ABU4ZNJ2</accession>
<sequence length="453" mass="46516">MASSDITDNLTTDPLAITDTTATGSTDPVLPLAISLDQADADYAPGETVGITTTNVSDGGTFTFQVAHLSAGADGVLGTADDVLAYDLTGTGTPWTVTDGGAGDLDGVVNGSIQTSWYVNGDAANQAFMLTATDDLGNTATTTFTDAPKTPPTTFAYADTHIDITADNTISSGPGGAVFSSRDTAIFHNLVTGSSGTGNWSVFSQIQSQGSSSPEQGYNSPDGVLDEKTSSQHNSVILLNGLIKVDADGTIDPNGAYYAFRLDMHQTGANPFLSLDSLKIYQSTNGGLTNGDFTSGPDNVGPPPAFDFTASGTHVAYDMNAGGTNHSVLMDAEYDSGSGGGGDVIVLVPTANFNPANGNFLYFYSAMGFQGGGWQDTGTFEEWSALSNPAPFSVSGTKYEDLTGNGKTADDIGWTHGPVTIFIDEDNSGTLTAGDLSTTTDASGNWSIGGLTL</sequence>
<protein>
    <submittedName>
        <fullName evidence="2">Uncharacterized protein</fullName>
    </submittedName>
</protein>
<organism evidence="2 3">
    <name type="scientific">Mesorhizobium montanum</name>
    <dbReference type="NCBI Taxonomy" id="3072323"/>
    <lineage>
        <taxon>Bacteria</taxon>
        <taxon>Pseudomonadati</taxon>
        <taxon>Pseudomonadota</taxon>
        <taxon>Alphaproteobacteria</taxon>
        <taxon>Hyphomicrobiales</taxon>
        <taxon>Phyllobacteriaceae</taxon>
        <taxon>Mesorhizobium</taxon>
    </lineage>
</organism>
<dbReference type="EMBL" id="JAVIJF010000012">
    <property type="protein sequence ID" value="MDX8526212.1"/>
    <property type="molecule type" value="Genomic_DNA"/>
</dbReference>
<gene>
    <name evidence="2" type="ORF">RFM68_17055</name>
</gene>